<dbReference type="EMBL" id="JBHSAS010000006">
    <property type="protein sequence ID" value="MFC4026964.1"/>
    <property type="molecule type" value="Genomic_DNA"/>
</dbReference>
<dbReference type="InterPro" id="IPR006860">
    <property type="entry name" value="FecR"/>
</dbReference>
<dbReference type="PANTHER" id="PTHR30273:SF2">
    <property type="entry name" value="PROTEIN FECR"/>
    <property type="match status" value="1"/>
</dbReference>
<dbReference type="Pfam" id="PF04773">
    <property type="entry name" value="FecR"/>
    <property type="match status" value="1"/>
</dbReference>
<evidence type="ECO:0000259" key="3">
    <source>
        <dbReference type="Pfam" id="PF16344"/>
    </source>
</evidence>
<feature type="transmembrane region" description="Helical" evidence="1">
    <location>
        <begin position="85"/>
        <end position="104"/>
    </location>
</feature>
<proteinExistence type="predicted"/>
<name>A0ABV8H868_9FLAO</name>
<gene>
    <name evidence="4" type="ORF">ACFOS1_06075</name>
</gene>
<dbReference type="RefSeq" id="WP_290235300.1">
    <property type="nucleotide sequence ID" value="NZ_JAUFPZ010000002.1"/>
</dbReference>
<feature type="domain" description="FecR protein" evidence="2">
    <location>
        <begin position="175"/>
        <end position="272"/>
    </location>
</feature>
<dbReference type="Pfam" id="PF16344">
    <property type="entry name" value="FecR_C"/>
    <property type="match status" value="1"/>
</dbReference>
<dbReference type="PANTHER" id="PTHR30273">
    <property type="entry name" value="PERIPLASMIC SIGNAL SENSOR AND SIGMA FACTOR ACTIVATOR FECR-RELATED"/>
    <property type="match status" value="1"/>
</dbReference>
<keyword evidence="1" id="KW-0472">Membrane</keyword>
<evidence type="ECO:0000259" key="2">
    <source>
        <dbReference type="Pfam" id="PF04773"/>
    </source>
</evidence>
<feature type="domain" description="Protein FecR C-terminal" evidence="3">
    <location>
        <begin position="316"/>
        <end position="385"/>
    </location>
</feature>
<protein>
    <submittedName>
        <fullName evidence="4">FecR family protein</fullName>
    </submittedName>
</protein>
<sequence length="386" mass="44495">MNAEIESIIVKFFCKEATAQELDKLELWLRSSDNTKLFRELLRLNFAIDNSLKHFNDDKVHQLLREHIKSDQNAKKRKKRRKHSLYTLAAIAIIAVAGVFYLKFEKNNFDEKNVTPNIVETPTGTPGAILTLEDGAEVILKKGDAYQIKGIKSDGKQLIYNDNQDAKKIAYNYLTVPRGAQFELKLSDGTKVWLNSDSKLKYPESFIEGKSRSVYLLYGEAYFEVSPSDLHHGSLFEVHNEGRVIQVLGTQFNVKSYKEETKTYTTLVEGNILLKSRDKKYALKPNDQMIYSRGKGEFKKQQVNVYNEISWKDGVFSFEDKKLKDIIQVLARWYDVKFDLKNHQLGEEEFVGVLSKDQEIEEILESIKSSGIINSYQIKQKLIIIN</sequence>
<dbReference type="Gene3D" id="3.55.50.30">
    <property type="match status" value="1"/>
</dbReference>
<keyword evidence="1" id="KW-0812">Transmembrane</keyword>
<dbReference type="PIRSF" id="PIRSF018266">
    <property type="entry name" value="FecR"/>
    <property type="match status" value="1"/>
</dbReference>
<organism evidence="4 5">
    <name type="scientific">Zunongwangia endophytica</name>
    <dbReference type="NCBI Taxonomy" id="1808945"/>
    <lineage>
        <taxon>Bacteria</taxon>
        <taxon>Pseudomonadati</taxon>
        <taxon>Bacteroidota</taxon>
        <taxon>Flavobacteriia</taxon>
        <taxon>Flavobacteriales</taxon>
        <taxon>Flavobacteriaceae</taxon>
        <taxon>Zunongwangia</taxon>
    </lineage>
</organism>
<keyword evidence="5" id="KW-1185">Reference proteome</keyword>
<dbReference type="InterPro" id="IPR032508">
    <property type="entry name" value="FecR_C"/>
</dbReference>
<dbReference type="Gene3D" id="2.60.120.1440">
    <property type="match status" value="1"/>
</dbReference>
<evidence type="ECO:0000313" key="5">
    <source>
        <dbReference type="Proteomes" id="UP001595793"/>
    </source>
</evidence>
<reference evidence="5" key="1">
    <citation type="journal article" date="2019" name="Int. J. Syst. Evol. Microbiol.">
        <title>The Global Catalogue of Microorganisms (GCM) 10K type strain sequencing project: providing services to taxonomists for standard genome sequencing and annotation.</title>
        <authorList>
            <consortium name="The Broad Institute Genomics Platform"/>
            <consortium name="The Broad Institute Genome Sequencing Center for Infectious Disease"/>
            <person name="Wu L."/>
            <person name="Ma J."/>
        </authorList>
    </citation>
    <scope>NUCLEOTIDE SEQUENCE [LARGE SCALE GENOMIC DNA]</scope>
    <source>
        <strain evidence="5">CECT 9128</strain>
    </source>
</reference>
<comment type="caution">
    <text evidence="4">The sequence shown here is derived from an EMBL/GenBank/DDBJ whole genome shotgun (WGS) entry which is preliminary data.</text>
</comment>
<evidence type="ECO:0000313" key="4">
    <source>
        <dbReference type="EMBL" id="MFC4026964.1"/>
    </source>
</evidence>
<dbReference type="InterPro" id="IPR012373">
    <property type="entry name" value="Ferrdict_sens_TM"/>
</dbReference>
<keyword evidence="1" id="KW-1133">Transmembrane helix</keyword>
<dbReference type="Proteomes" id="UP001595793">
    <property type="component" value="Unassembled WGS sequence"/>
</dbReference>
<evidence type="ECO:0000256" key="1">
    <source>
        <dbReference type="SAM" id="Phobius"/>
    </source>
</evidence>
<accession>A0ABV8H868</accession>